<dbReference type="GO" id="GO:0005886">
    <property type="term" value="C:plasma membrane"/>
    <property type="evidence" value="ECO:0007669"/>
    <property type="project" value="UniProtKB-SubCell"/>
</dbReference>
<comment type="subcellular location">
    <subcellularLocation>
        <location evidence="1">Cell membrane</location>
        <topology evidence="1">Multi-pass membrane protein</topology>
    </subcellularLocation>
</comment>
<dbReference type="GO" id="GO:0015171">
    <property type="term" value="F:amino acid transmembrane transporter activity"/>
    <property type="evidence" value="ECO:0007669"/>
    <property type="project" value="TreeGrafter"/>
</dbReference>
<dbReference type="PANTHER" id="PTHR30086">
    <property type="entry name" value="ARGININE EXPORTER PROTEIN ARGO"/>
    <property type="match status" value="1"/>
</dbReference>
<sequence>MSETIIPLVLFALISTSTPGIATTLSTASGAQFGFRRSVPLMAGSAAGLATVAAAGAAGLAGLLAAIPSLQLAMKIAGSLYLIWLAIKIGRSGPPNLDISMAKPNSFFGGAGIQWMNPKGWAMGLGAAASFAALADGPLQLALLLGAVFGLAAAFSLSLWCVAGTLLARLLKTERQWRALNIVLGLLLAASILQMWRPA</sequence>
<dbReference type="EMBL" id="CCMZ01000004">
    <property type="protein sequence ID" value="CDX12766.1"/>
    <property type="molecule type" value="Genomic_DNA"/>
</dbReference>
<keyword evidence="4 6" id="KW-1133">Transmembrane helix</keyword>
<feature type="transmembrane region" description="Helical" evidence="6">
    <location>
        <begin position="141"/>
        <end position="167"/>
    </location>
</feature>
<reference evidence="10" key="2">
    <citation type="submission" date="2014-08" db="EMBL/GenBank/DDBJ databases">
        <authorList>
            <person name="Edwards T."/>
        </authorList>
    </citation>
    <scope>NUCLEOTIDE SEQUENCE [LARGE SCALE GENOMIC DNA]</scope>
</reference>
<accession>A0A090DGK4</accession>
<evidence type="ECO:0000256" key="3">
    <source>
        <dbReference type="ARBA" id="ARBA00022692"/>
    </source>
</evidence>
<dbReference type="GO" id="GO:0033228">
    <property type="term" value="P:cysteine export across plasma membrane"/>
    <property type="evidence" value="ECO:0007669"/>
    <property type="project" value="TreeGrafter"/>
</dbReference>
<name>A0A090DGK4_MESPL</name>
<evidence type="ECO:0000256" key="2">
    <source>
        <dbReference type="ARBA" id="ARBA00022475"/>
    </source>
</evidence>
<dbReference type="InterPro" id="IPR001123">
    <property type="entry name" value="LeuE-type"/>
</dbReference>
<dbReference type="PANTHER" id="PTHR30086:SF20">
    <property type="entry name" value="ARGININE EXPORTER PROTEIN ARGO-RELATED"/>
    <property type="match status" value="1"/>
</dbReference>
<dbReference type="Pfam" id="PF01810">
    <property type="entry name" value="LysE"/>
    <property type="match status" value="1"/>
</dbReference>
<evidence type="ECO:0000256" key="5">
    <source>
        <dbReference type="ARBA" id="ARBA00023136"/>
    </source>
</evidence>
<evidence type="ECO:0000256" key="6">
    <source>
        <dbReference type="SAM" id="Phobius"/>
    </source>
</evidence>
<reference evidence="9" key="3">
    <citation type="submission" date="2014-08" db="EMBL/GenBank/DDBJ databases">
        <authorList>
            <person name="Moulin L."/>
        </authorList>
    </citation>
    <scope>NUCLEOTIDE SEQUENCE [LARGE SCALE GENOMIC DNA]</scope>
</reference>
<evidence type="ECO:0000313" key="8">
    <source>
        <dbReference type="EMBL" id="CDX50859.1"/>
    </source>
</evidence>
<protein>
    <recommendedName>
        <fullName evidence="11">LysE family translocator</fullName>
    </recommendedName>
</protein>
<keyword evidence="2" id="KW-1003">Cell membrane</keyword>
<organism evidence="7 9">
    <name type="scientific">Mesorhizobium plurifarium</name>
    <dbReference type="NCBI Taxonomy" id="69974"/>
    <lineage>
        <taxon>Bacteria</taxon>
        <taxon>Pseudomonadati</taxon>
        <taxon>Pseudomonadota</taxon>
        <taxon>Alphaproteobacteria</taxon>
        <taxon>Hyphomicrobiales</taxon>
        <taxon>Phyllobacteriaceae</taxon>
        <taxon>Mesorhizobium</taxon>
    </lineage>
</organism>
<reference evidence="8" key="1">
    <citation type="submission" date="2014-08" db="EMBL/GenBank/DDBJ databases">
        <title>DNA barcoding of Bradysia (Diptera: Sciaridae) for detection of the immature stages on agricultural crops.</title>
        <authorList>
            <person name="Shin S."/>
            <person name="Jung S."/>
            <person name="Heller K."/>
            <person name="Menzel F."/>
            <person name="Hong T.-K."/>
            <person name="Lee H."/>
            <person name="Lee S."/>
        </authorList>
    </citation>
    <scope>NUCLEOTIDE SEQUENCE</scope>
</reference>
<dbReference type="Proteomes" id="UP000182888">
    <property type="component" value="Unassembled WGS sequence"/>
</dbReference>
<keyword evidence="5 6" id="KW-0472">Membrane</keyword>
<gene>
    <name evidence="8" type="ORF">MPL1032_130007</name>
    <name evidence="7" type="ORF">MPL3356_120146</name>
</gene>
<feature type="transmembrane region" description="Helical" evidence="6">
    <location>
        <begin position="179"/>
        <end position="196"/>
    </location>
</feature>
<evidence type="ECO:0000256" key="1">
    <source>
        <dbReference type="ARBA" id="ARBA00004651"/>
    </source>
</evidence>
<evidence type="ECO:0000313" key="7">
    <source>
        <dbReference type="EMBL" id="CDX12766.1"/>
    </source>
</evidence>
<evidence type="ECO:0008006" key="11">
    <source>
        <dbReference type="Google" id="ProtNLM"/>
    </source>
</evidence>
<reference evidence="7" key="4">
    <citation type="submission" date="2014-08" db="EMBL/GenBank/DDBJ databases">
        <authorList>
            <person name="Moulin Lionel"/>
        </authorList>
    </citation>
    <scope>NUCLEOTIDE SEQUENCE [LARGE SCALE GENOMIC DNA]</scope>
</reference>
<keyword evidence="9" id="KW-1185">Reference proteome</keyword>
<evidence type="ECO:0000313" key="9">
    <source>
        <dbReference type="Proteomes" id="UP000045285"/>
    </source>
</evidence>
<proteinExistence type="predicted"/>
<dbReference type="EMBL" id="CCND01000005">
    <property type="protein sequence ID" value="CDX50859.1"/>
    <property type="molecule type" value="Genomic_DNA"/>
</dbReference>
<evidence type="ECO:0000256" key="4">
    <source>
        <dbReference type="ARBA" id="ARBA00022989"/>
    </source>
</evidence>
<feature type="transmembrane region" description="Helical" evidence="6">
    <location>
        <begin position="72"/>
        <end position="90"/>
    </location>
</feature>
<dbReference type="AlphaFoldDB" id="A0A090DGK4"/>
<dbReference type="Proteomes" id="UP000045285">
    <property type="component" value="Unassembled WGS sequence"/>
</dbReference>
<evidence type="ECO:0000313" key="10">
    <source>
        <dbReference type="Proteomes" id="UP000182888"/>
    </source>
</evidence>
<keyword evidence="3 6" id="KW-0812">Transmembrane</keyword>
<feature type="transmembrane region" description="Helical" evidence="6">
    <location>
        <begin position="46"/>
        <end position="65"/>
    </location>
</feature>